<keyword evidence="4" id="KW-0521">NADP</keyword>
<dbReference type="InterPro" id="IPR036188">
    <property type="entry name" value="FAD/NAD-bd_sf"/>
</dbReference>
<keyword evidence="2 10" id="KW-0285">Flavoprotein</keyword>
<evidence type="ECO:0000259" key="12">
    <source>
        <dbReference type="Pfam" id="PF07992"/>
    </source>
</evidence>
<dbReference type="InterPro" id="IPR023753">
    <property type="entry name" value="FAD/NAD-binding_dom"/>
</dbReference>
<evidence type="ECO:0000256" key="7">
    <source>
        <dbReference type="ARBA" id="ARBA00023284"/>
    </source>
</evidence>
<dbReference type="PRINTS" id="PR00411">
    <property type="entry name" value="PNDRDTASEI"/>
</dbReference>
<comment type="similarity">
    <text evidence="1 10">Belongs to the class-I pyridine nucleotide-disulfide oxidoreductase family.</text>
</comment>
<dbReference type="InterPro" id="IPR001100">
    <property type="entry name" value="Pyr_nuc-diS_OxRdtase"/>
</dbReference>
<accession>A0A1I5C9T6</accession>
<name>A0A1I5C9T6_9ACTN</name>
<feature type="binding site" evidence="8">
    <location>
        <position position="269"/>
    </location>
    <ligand>
        <name>NAD(+)</name>
        <dbReference type="ChEBI" id="CHEBI:57540"/>
    </ligand>
</feature>
<sequence length="499" mass="50225">MGRERVWDLAVVGGGTAGLVGARTAAALGARVLLVERDRPGGDCLWTGCVPSKALLAAAARAADARTAGALGVTVGEVSVDLAAVMRHVRGAVAAIEPEDSAESLEAAGVTVLAGRARLTGPRTLDVDGRPVDFRAALLATGAVPVLPPVPGLGGAGPLTSETVWDLDTLPGRLVVLGGGGIGCELGQAFARLGAAVTLVEALPRVLPGEDPDASALVAAALGADGVQVLTGTRVTAVAGTPGGPGEVSVEGPGGRHTVGYDRLLVAVGRRPDTAALDPAAAGVALDDDGYVRVDGTLRTTNPRIRAAGDVTAVSRWTHTAGVHGATAAANAVLGLRRAVDTTAVPRVTFTDPEVAAVGAPTWADGDGPAPRTVTRRADRVDRAVAEGRTEGFSRLALGPRSRVTGATVVGPRAGEALAELVLAVRTGLRTADLAATTHPYPTHADGPWNAALDDVRARLGRVRPATAAVVRLRRLLDRARPAAGTAAGSASADGRARR</sequence>
<feature type="binding site" evidence="8">
    <location>
        <begin position="178"/>
        <end position="185"/>
    </location>
    <ligand>
        <name>NAD(+)</name>
        <dbReference type="ChEBI" id="CHEBI:57540"/>
    </ligand>
</feature>
<dbReference type="RefSeq" id="WP_075011647.1">
    <property type="nucleotide sequence ID" value="NZ_FOWE01000001.1"/>
</dbReference>
<evidence type="ECO:0000256" key="9">
    <source>
        <dbReference type="PIRSR" id="PIRSR000350-4"/>
    </source>
</evidence>
<dbReference type="GO" id="GO:0050660">
    <property type="term" value="F:flavin adenine dinucleotide binding"/>
    <property type="evidence" value="ECO:0007669"/>
    <property type="project" value="TreeGrafter"/>
</dbReference>
<dbReference type="AlphaFoldDB" id="A0A1I5C9T6"/>
<dbReference type="Pfam" id="PF07992">
    <property type="entry name" value="Pyr_redox_2"/>
    <property type="match status" value="1"/>
</dbReference>
<keyword evidence="14" id="KW-1185">Reference proteome</keyword>
<reference evidence="14" key="1">
    <citation type="submission" date="2016-10" db="EMBL/GenBank/DDBJ databases">
        <authorList>
            <person name="Varghese N."/>
            <person name="Submissions S."/>
        </authorList>
    </citation>
    <scope>NUCLEOTIDE SEQUENCE [LARGE SCALE GENOMIC DNA]</scope>
    <source>
        <strain evidence="14">DSM 43161</strain>
    </source>
</reference>
<dbReference type="Gene3D" id="3.30.390.30">
    <property type="match status" value="1"/>
</dbReference>
<feature type="domain" description="Pyridine nucleotide-disulphide oxidoreductase dimerisation" evidence="11">
    <location>
        <begin position="345"/>
        <end position="451"/>
    </location>
</feature>
<organism evidence="13 14">
    <name type="scientific">Geodermatophilus obscurus</name>
    <dbReference type="NCBI Taxonomy" id="1861"/>
    <lineage>
        <taxon>Bacteria</taxon>
        <taxon>Bacillati</taxon>
        <taxon>Actinomycetota</taxon>
        <taxon>Actinomycetes</taxon>
        <taxon>Geodermatophilales</taxon>
        <taxon>Geodermatophilaceae</taxon>
        <taxon>Geodermatophilus</taxon>
    </lineage>
</organism>
<feature type="binding site" evidence="8">
    <location>
        <position position="310"/>
    </location>
    <ligand>
        <name>FAD</name>
        <dbReference type="ChEBI" id="CHEBI:57692"/>
    </ligand>
</feature>
<dbReference type="InterPro" id="IPR012999">
    <property type="entry name" value="Pyr_OxRdtase_I_AS"/>
</dbReference>
<evidence type="ECO:0000256" key="1">
    <source>
        <dbReference type="ARBA" id="ARBA00007532"/>
    </source>
</evidence>
<evidence type="ECO:0000259" key="11">
    <source>
        <dbReference type="Pfam" id="PF02852"/>
    </source>
</evidence>
<evidence type="ECO:0000256" key="6">
    <source>
        <dbReference type="ARBA" id="ARBA00023157"/>
    </source>
</evidence>
<protein>
    <submittedName>
        <fullName evidence="13">Pyruvate/2-oxoglutarate dehydrogenase complex, dihydrolipoamide dehydrogenase (E3) component</fullName>
    </submittedName>
</protein>
<feature type="binding site" evidence="8">
    <location>
        <position position="201"/>
    </location>
    <ligand>
        <name>NAD(+)</name>
        <dbReference type="ChEBI" id="CHEBI:57540"/>
    </ligand>
</feature>
<dbReference type="OrthoDB" id="4763248at2"/>
<evidence type="ECO:0000256" key="3">
    <source>
        <dbReference type="ARBA" id="ARBA00022827"/>
    </source>
</evidence>
<keyword evidence="7 10" id="KW-0676">Redox-active center</keyword>
<evidence type="ECO:0000256" key="5">
    <source>
        <dbReference type="ARBA" id="ARBA00023002"/>
    </source>
</evidence>
<proteinExistence type="inferred from homology"/>
<keyword evidence="8" id="KW-0547">Nucleotide-binding</keyword>
<gene>
    <name evidence="13" type="ORF">SAMN05660359_00185</name>
</gene>
<dbReference type="PANTHER" id="PTHR43014:SF2">
    <property type="entry name" value="MERCURIC REDUCTASE"/>
    <property type="match status" value="1"/>
</dbReference>
<keyword evidence="6" id="KW-1015">Disulfide bond</keyword>
<comment type="cofactor">
    <cofactor evidence="8">
        <name>FAD</name>
        <dbReference type="ChEBI" id="CHEBI:57692"/>
    </cofactor>
    <text evidence="8">Binds 1 FAD per subunit.</text>
</comment>
<keyword evidence="3 8" id="KW-0274">FAD</keyword>
<dbReference type="InterPro" id="IPR004099">
    <property type="entry name" value="Pyr_nucl-diS_OxRdtase_dimer"/>
</dbReference>
<dbReference type="PRINTS" id="PR00368">
    <property type="entry name" value="FADPNR"/>
</dbReference>
<dbReference type="GO" id="GO:0003955">
    <property type="term" value="F:NAD(P)H dehydrogenase (quinone) activity"/>
    <property type="evidence" value="ECO:0007669"/>
    <property type="project" value="TreeGrafter"/>
</dbReference>
<keyword evidence="5 10" id="KW-0560">Oxidoreductase</keyword>
<dbReference type="GO" id="GO:0016668">
    <property type="term" value="F:oxidoreductase activity, acting on a sulfur group of donors, NAD(P) as acceptor"/>
    <property type="evidence" value="ECO:0007669"/>
    <property type="project" value="InterPro"/>
</dbReference>
<evidence type="ECO:0000256" key="10">
    <source>
        <dbReference type="RuleBase" id="RU003691"/>
    </source>
</evidence>
<dbReference type="PROSITE" id="PS00076">
    <property type="entry name" value="PYRIDINE_REDOX_1"/>
    <property type="match status" value="1"/>
</dbReference>
<evidence type="ECO:0000256" key="4">
    <source>
        <dbReference type="ARBA" id="ARBA00022857"/>
    </source>
</evidence>
<keyword evidence="8" id="KW-0520">NAD</keyword>
<dbReference type="Pfam" id="PF02852">
    <property type="entry name" value="Pyr_redox_dim"/>
    <property type="match status" value="1"/>
</dbReference>
<feature type="binding site" evidence="8">
    <location>
        <position position="53"/>
    </location>
    <ligand>
        <name>FAD</name>
        <dbReference type="ChEBI" id="CHEBI:57692"/>
    </ligand>
</feature>
<evidence type="ECO:0000256" key="2">
    <source>
        <dbReference type="ARBA" id="ARBA00022630"/>
    </source>
</evidence>
<keyword evidence="13" id="KW-0670">Pyruvate</keyword>
<dbReference type="SUPFAM" id="SSF55424">
    <property type="entry name" value="FAD/NAD-linked reductases, dimerisation (C-terminal) domain"/>
    <property type="match status" value="1"/>
</dbReference>
<dbReference type="Proteomes" id="UP000183642">
    <property type="component" value="Unassembled WGS sequence"/>
</dbReference>
<evidence type="ECO:0000313" key="13">
    <source>
        <dbReference type="EMBL" id="SFN83749.1"/>
    </source>
</evidence>
<evidence type="ECO:0000313" key="14">
    <source>
        <dbReference type="Proteomes" id="UP000183642"/>
    </source>
</evidence>
<dbReference type="EMBL" id="FOWE01000001">
    <property type="protein sequence ID" value="SFN83749.1"/>
    <property type="molecule type" value="Genomic_DNA"/>
</dbReference>
<dbReference type="PIRSF" id="PIRSF000350">
    <property type="entry name" value="Mercury_reductase_MerA"/>
    <property type="match status" value="1"/>
</dbReference>
<dbReference type="Gene3D" id="3.50.50.60">
    <property type="entry name" value="FAD/NAD(P)-binding domain"/>
    <property type="match status" value="2"/>
</dbReference>
<feature type="domain" description="FAD/NAD(P)-binding" evidence="12">
    <location>
        <begin position="8"/>
        <end position="321"/>
    </location>
</feature>
<dbReference type="InterPro" id="IPR016156">
    <property type="entry name" value="FAD/NAD-linked_Rdtase_dimer_sf"/>
</dbReference>
<feature type="disulfide bond" description="Redox-active" evidence="9">
    <location>
        <begin position="44"/>
        <end position="49"/>
    </location>
</feature>
<evidence type="ECO:0000256" key="8">
    <source>
        <dbReference type="PIRSR" id="PIRSR000350-3"/>
    </source>
</evidence>
<dbReference type="SUPFAM" id="SSF51905">
    <property type="entry name" value="FAD/NAD(P)-binding domain"/>
    <property type="match status" value="1"/>
</dbReference>
<dbReference type="PANTHER" id="PTHR43014">
    <property type="entry name" value="MERCURIC REDUCTASE"/>
    <property type="match status" value="1"/>
</dbReference>